<evidence type="ECO:0008006" key="3">
    <source>
        <dbReference type="Google" id="ProtNLM"/>
    </source>
</evidence>
<comment type="caution">
    <text evidence="1">The sequence shown here is derived from an EMBL/GenBank/DDBJ whole genome shotgun (WGS) entry which is preliminary data.</text>
</comment>
<reference evidence="1 2" key="1">
    <citation type="submission" date="2021-03" db="EMBL/GenBank/DDBJ databases">
        <title>Sequencing the genomes of 1000 actinobacteria strains.</title>
        <authorList>
            <person name="Klenk H.-P."/>
        </authorList>
    </citation>
    <scope>NUCLEOTIDE SEQUENCE [LARGE SCALE GENOMIC DNA]</scope>
    <source>
        <strain evidence="1 2">DSM 40843</strain>
    </source>
</reference>
<organism evidence="1 2">
    <name type="scientific">Streptomyces clavifer</name>
    <dbReference type="NCBI Taxonomy" id="68188"/>
    <lineage>
        <taxon>Bacteria</taxon>
        <taxon>Bacillati</taxon>
        <taxon>Actinomycetota</taxon>
        <taxon>Actinomycetes</taxon>
        <taxon>Kitasatosporales</taxon>
        <taxon>Streptomycetaceae</taxon>
        <taxon>Streptomyces</taxon>
    </lineage>
</organism>
<gene>
    <name evidence="1" type="ORF">JOF59_000082</name>
</gene>
<sequence>MNYIESEHLAQWISSGRASVPPQEACVKFHDYLVEFPWLPTRLDWRNIDHEEVDASDVSEDEFVSRALRYRVGSHSHLLALFSPEQPGIICSMSDGLSNLDFIFWKAPGIRYFCGIDLDPSGVPQYHYEDFGEFDGFAKVTFRL</sequence>
<evidence type="ECO:0000313" key="2">
    <source>
        <dbReference type="Proteomes" id="UP001519311"/>
    </source>
</evidence>
<dbReference type="EMBL" id="JAGINS010000001">
    <property type="protein sequence ID" value="MBP2357682.1"/>
    <property type="molecule type" value="Genomic_DNA"/>
</dbReference>
<dbReference type="RefSeq" id="WP_056790530.1">
    <property type="nucleotide sequence ID" value="NZ_BMWJ01000018.1"/>
</dbReference>
<dbReference type="Proteomes" id="UP001519311">
    <property type="component" value="Unassembled WGS sequence"/>
</dbReference>
<evidence type="ECO:0000313" key="1">
    <source>
        <dbReference type="EMBL" id="MBP2357682.1"/>
    </source>
</evidence>
<keyword evidence="2" id="KW-1185">Reference proteome</keyword>
<dbReference type="GeneID" id="97346196"/>
<protein>
    <recommendedName>
        <fullName evidence="3">Knr4/Smi1-like domain-containing protein</fullName>
    </recommendedName>
</protein>
<name>A0ABS4V191_9ACTN</name>
<accession>A0ABS4V191</accession>
<proteinExistence type="predicted"/>